<dbReference type="PhylomeDB" id="B4HBD9"/>
<organism evidence="3">
    <name type="scientific">Drosophila persimilis</name>
    <name type="common">Fruit fly</name>
    <dbReference type="NCBI Taxonomy" id="7234"/>
    <lineage>
        <taxon>Eukaryota</taxon>
        <taxon>Metazoa</taxon>
        <taxon>Ecdysozoa</taxon>
        <taxon>Arthropoda</taxon>
        <taxon>Hexapoda</taxon>
        <taxon>Insecta</taxon>
        <taxon>Pterygota</taxon>
        <taxon>Neoptera</taxon>
        <taxon>Endopterygota</taxon>
        <taxon>Diptera</taxon>
        <taxon>Brachycera</taxon>
        <taxon>Muscomorpha</taxon>
        <taxon>Ephydroidea</taxon>
        <taxon>Drosophilidae</taxon>
        <taxon>Drosophila</taxon>
        <taxon>Sophophora</taxon>
    </lineage>
</organism>
<sequence length="154" mass="17624">MKEQTDAQLQELRQRNTKLVGLVADLQECNRQLINENCSPQSAMGDQQMDQGPKYPHNLFIKNNHFHLTNQVFVKKGRFDLNIENPSAAPKVEPSIWMKYLKQRKSLMSCQSIVDPNAMIESTPGRTEPPILSTEEMQKIQDRSIARDSISGNR</sequence>
<dbReference type="EMBL" id="CH479252">
    <property type="protein sequence ID" value="EDW38681.1"/>
    <property type="molecule type" value="Genomic_DNA"/>
</dbReference>
<dbReference type="AlphaFoldDB" id="B4HBD9"/>
<dbReference type="Proteomes" id="UP000008744">
    <property type="component" value="Unassembled WGS sequence"/>
</dbReference>
<evidence type="ECO:0000313" key="3">
    <source>
        <dbReference type="Proteomes" id="UP000008744"/>
    </source>
</evidence>
<evidence type="ECO:0000313" key="2">
    <source>
        <dbReference type="EMBL" id="EDW38681.1"/>
    </source>
</evidence>
<feature type="compositionally biased region" description="Basic and acidic residues" evidence="1">
    <location>
        <begin position="136"/>
        <end position="146"/>
    </location>
</feature>
<dbReference type="OMA" id="LNVWVQY"/>
<dbReference type="HOGENOM" id="CLU_1706100_0_0_1"/>
<dbReference type="SMR" id="B4HBD9"/>
<name>B4HBD9_DROPE</name>
<reference evidence="2 3" key="1">
    <citation type="journal article" date="2007" name="Nature">
        <title>Evolution of genes and genomes on the Drosophila phylogeny.</title>
        <authorList>
            <consortium name="Drosophila 12 Genomes Consortium"/>
            <person name="Clark A.G."/>
            <person name="Eisen M.B."/>
            <person name="Smith D.R."/>
            <person name="Bergman C.M."/>
            <person name="Oliver B."/>
            <person name="Markow T.A."/>
            <person name="Kaufman T.C."/>
            <person name="Kellis M."/>
            <person name="Gelbart W."/>
            <person name="Iyer V.N."/>
            <person name="Pollard D.A."/>
            <person name="Sackton T.B."/>
            <person name="Larracuente A.M."/>
            <person name="Singh N.D."/>
            <person name="Abad J.P."/>
            <person name="Abt D.N."/>
            <person name="Adryan B."/>
            <person name="Aguade M."/>
            <person name="Akashi H."/>
            <person name="Anderson W.W."/>
            <person name="Aquadro C.F."/>
            <person name="Ardell D.H."/>
            <person name="Arguello R."/>
            <person name="Artieri C.G."/>
            <person name="Barbash D.A."/>
            <person name="Barker D."/>
            <person name="Barsanti P."/>
            <person name="Batterham P."/>
            <person name="Batzoglou S."/>
            <person name="Begun D."/>
            <person name="Bhutkar A."/>
            <person name="Blanco E."/>
            <person name="Bosak S.A."/>
            <person name="Bradley R.K."/>
            <person name="Brand A.D."/>
            <person name="Brent M.R."/>
            <person name="Brooks A.N."/>
            <person name="Brown R.H."/>
            <person name="Butlin R.K."/>
            <person name="Caggese C."/>
            <person name="Calvi B.R."/>
            <person name="Bernardo de Carvalho A."/>
            <person name="Caspi A."/>
            <person name="Castrezana S."/>
            <person name="Celniker S.E."/>
            <person name="Chang J.L."/>
            <person name="Chapple C."/>
            <person name="Chatterji S."/>
            <person name="Chinwalla A."/>
            <person name="Civetta A."/>
            <person name="Clifton S.W."/>
            <person name="Comeron J.M."/>
            <person name="Costello J.C."/>
            <person name="Coyne J.A."/>
            <person name="Daub J."/>
            <person name="David R.G."/>
            <person name="Delcher A.L."/>
            <person name="Delehaunty K."/>
            <person name="Do C.B."/>
            <person name="Ebling H."/>
            <person name="Edwards K."/>
            <person name="Eickbush T."/>
            <person name="Evans J.D."/>
            <person name="Filipski A."/>
            <person name="Findeiss S."/>
            <person name="Freyhult E."/>
            <person name="Fulton L."/>
            <person name="Fulton R."/>
            <person name="Garcia A.C."/>
            <person name="Gardiner A."/>
            <person name="Garfield D.A."/>
            <person name="Garvin B.E."/>
            <person name="Gibson G."/>
            <person name="Gilbert D."/>
            <person name="Gnerre S."/>
            <person name="Godfrey J."/>
            <person name="Good R."/>
            <person name="Gotea V."/>
            <person name="Gravely B."/>
            <person name="Greenberg A.J."/>
            <person name="Griffiths-Jones S."/>
            <person name="Gross S."/>
            <person name="Guigo R."/>
            <person name="Gustafson E.A."/>
            <person name="Haerty W."/>
            <person name="Hahn M.W."/>
            <person name="Halligan D.L."/>
            <person name="Halpern A.L."/>
            <person name="Halter G.M."/>
            <person name="Han M.V."/>
            <person name="Heger A."/>
            <person name="Hillier L."/>
            <person name="Hinrichs A.S."/>
            <person name="Holmes I."/>
            <person name="Hoskins R.A."/>
            <person name="Hubisz M.J."/>
            <person name="Hultmark D."/>
            <person name="Huntley M.A."/>
            <person name="Jaffe D.B."/>
            <person name="Jagadeeshan S."/>
            <person name="Jeck W.R."/>
            <person name="Johnson J."/>
            <person name="Jones C.D."/>
            <person name="Jordan W.C."/>
            <person name="Karpen G.H."/>
            <person name="Kataoka E."/>
            <person name="Keightley P.D."/>
            <person name="Kheradpour P."/>
            <person name="Kirkness E.F."/>
            <person name="Koerich L.B."/>
            <person name="Kristiansen K."/>
            <person name="Kudrna D."/>
            <person name="Kulathinal R.J."/>
            <person name="Kumar S."/>
            <person name="Kwok R."/>
            <person name="Lander E."/>
            <person name="Langley C.H."/>
            <person name="Lapoint R."/>
            <person name="Lazzaro B.P."/>
            <person name="Lee S.J."/>
            <person name="Levesque L."/>
            <person name="Li R."/>
            <person name="Lin C.F."/>
            <person name="Lin M.F."/>
            <person name="Lindblad-Toh K."/>
            <person name="Llopart A."/>
            <person name="Long M."/>
            <person name="Low L."/>
            <person name="Lozovsky E."/>
            <person name="Lu J."/>
            <person name="Luo M."/>
            <person name="Machado C.A."/>
            <person name="Makalowski W."/>
            <person name="Marzo M."/>
            <person name="Matsuda M."/>
            <person name="Matzkin L."/>
            <person name="McAllister B."/>
            <person name="McBride C.S."/>
            <person name="McKernan B."/>
            <person name="McKernan K."/>
            <person name="Mendez-Lago M."/>
            <person name="Minx P."/>
            <person name="Mollenhauer M.U."/>
            <person name="Montooth K."/>
            <person name="Mount S.M."/>
            <person name="Mu X."/>
            <person name="Myers E."/>
            <person name="Negre B."/>
            <person name="Newfeld S."/>
            <person name="Nielsen R."/>
            <person name="Noor M.A."/>
            <person name="O'Grady P."/>
            <person name="Pachter L."/>
            <person name="Papaceit M."/>
            <person name="Parisi M.J."/>
            <person name="Parisi M."/>
            <person name="Parts L."/>
            <person name="Pedersen J.S."/>
            <person name="Pesole G."/>
            <person name="Phillippy A.M."/>
            <person name="Ponting C.P."/>
            <person name="Pop M."/>
            <person name="Porcelli D."/>
            <person name="Powell J.R."/>
            <person name="Prohaska S."/>
            <person name="Pruitt K."/>
            <person name="Puig M."/>
            <person name="Quesneville H."/>
            <person name="Ram K.R."/>
            <person name="Rand D."/>
            <person name="Rasmussen M.D."/>
            <person name="Reed L.K."/>
            <person name="Reenan R."/>
            <person name="Reily A."/>
            <person name="Remington K.A."/>
            <person name="Rieger T.T."/>
            <person name="Ritchie M.G."/>
            <person name="Robin C."/>
            <person name="Rogers Y.H."/>
            <person name="Rohde C."/>
            <person name="Rozas J."/>
            <person name="Rubenfield M.J."/>
            <person name="Ruiz A."/>
            <person name="Russo S."/>
            <person name="Salzberg S.L."/>
            <person name="Sanchez-Gracia A."/>
            <person name="Saranga D.J."/>
            <person name="Sato H."/>
            <person name="Schaeffer S.W."/>
            <person name="Schatz M.C."/>
            <person name="Schlenke T."/>
            <person name="Schwartz R."/>
            <person name="Segarra C."/>
            <person name="Singh R.S."/>
            <person name="Sirot L."/>
            <person name="Sirota M."/>
            <person name="Sisneros N.B."/>
            <person name="Smith C.D."/>
            <person name="Smith T.F."/>
            <person name="Spieth J."/>
            <person name="Stage D.E."/>
            <person name="Stark A."/>
            <person name="Stephan W."/>
            <person name="Strausberg R.L."/>
            <person name="Strempel S."/>
            <person name="Sturgill D."/>
            <person name="Sutton G."/>
            <person name="Sutton G.G."/>
            <person name="Tao W."/>
            <person name="Teichmann S."/>
            <person name="Tobari Y.N."/>
            <person name="Tomimura Y."/>
            <person name="Tsolas J.M."/>
            <person name="Valente V.L."/>
            <person name="Venter E."/>
            <person name="Venter J.C."/>
            <person name="Vicario S."/>
            <person name="Vieira F.G."/>
            <person name="Vilella A.J."/>
            <person name="Villasante A."/>
            <person name="Walenz B."/>
            <person name="Wang J."/>
            <person name="Wasserman M."/>
            <person name="Watts T."/>
            <person name="Wilson D."/>
            <person name="Wilson R.K."/>
            <person name="Wing R.A."/>
            <person name="Wolfner M.F."/>
            <person name="Wong A."/>
            <person name="Wong G.K."/>
            <person name="Wu C.I."/>
            <person name="Wu G."/>
            <person name="Yamamoto D."/>
            <person name="Yang H.P."/>
            <person name="Yang S.P."/>
            <person name="Yorke J.A."/>
            <person name="Yoshida K."/>
            <person name="Zdobnov E."/>
            <person name="Zhang P."/>
            <person name="Zhang Y."/>
            <person name="Zimin A.V."/>
            <person name="Baldwin J."/>
            <person name="Abdouelleil A."/>
            <person name="Abdulkadir J."/>
            <person name="Abebe A."/>
            <person name="Abera B."/>
            <person name="Abreu J."/>
            <person name="Acer S.C."/>
            <person name="Aftuck L."/>
            <person name="Alexander A."/>
            <person name="An P."/>
            <person name="Anderson E."/>
            <person name="Anderson S."/>
            <person name="Arachi H."/>
            <person name="Azer M."/>
            <person name="Bachantsang P."/>
            <person name="Barry A."/>
            <person name="Bayul T."/>
            <person name="Berlin A."/>
            <person name="Bessette D."/>
            <person name="Bloom T."/>
            <person name="Blye J."/>
            <person name="Boguslavskiy L."/>
            <person name="Bonnet C."/>
            <person name="Boukhgalter B."/>
            <person name="Bourzgui I."/>
            <person name="Brown A."/>
            <person name="Cahill P."/>
            <person name="Channer S."/>
            <person name="Cheshatsang Y."/>
            <person name="Chuda L."/>
            <person name="Citroen M."/>
            <person name="Collymore A."/>
            <person name="Cooke P."/>
            <person name="Costello M."/>
            <person name="D'Aco K."/>
            <person name="Daza R."/>
            <person name="De Haan G."/>
            <person name="DeGray S."/>
            <person name="DeMaso C."/>
            <person name="Dhargay N."/>
            <person name="Dooley K."/>
            <person name="Dooley E."/>
            <person name="Doricent M."/>
            <person name="Dorje P."/>
            <person name="Dorjee K."/>
            <person name="Dupes A."/>
            <person name="Elong R."/>
            <person name="Falk J."/>
            <person name="Farina A."/>
            <person name="Faro S."/>
            <person name="Ferguson D."/>
            <person name="Fisher S."/>
            <person name="Foley C.D."/>
            <person name="Franke A."/>
            <person name="Friedrich D."/>
            <person name="Gadbois L."/>
            <person name="Gearin G."/>
            <person name="Gearin C.R."/>
            <person name="Giannoukos G."/>
            <person name="Goode T."/>
            <person name="Graham J."/>
            <person name="Grandbois E."/>
            <person name="Grewal S."/>
            <person name="Gyaltsen K."/>
            <person name="Hafez N."/>
            <person name="Hagos B."/>
            <person name="Hall J."/>
            <person name="Henson C."/>
            <person name="Hollinger A."/>
            <person name="Honan T."/>
            <person name="Huard M.D."/>
            <person name="Hughes L."/>
            <person name="Hurhula B."/>
            <person name="Husby M.E."/>
            <person name="Kamat A."/>
            <person name="Kanga B."/>
            <person name="Kashin S."/>
            <person name="Khazanovich D."/>
            <person name="Kisner P."/>
            <person name="Lance K."/>
            <person name="Lara M."/>
            <person name="Lee W."/>
            <person name="Lennon N."/>
            <person name="Letendre F."/>
            <person name="LeVine R."/>
            <person name="Lipovsky A."/>
            <person name="Liu X."/>
            <person name="Liu J."/>
            <person name="Liu S."/>
            <person name="Lokyitsang T."/>
            <person name="Lokyitsang Y."/>
            <person name="Lubonja R."/>
            <person name="Lui A."/>
            <person name="MacDonald P."/>
            <person name="Magnisalis V."/>
            <person name="Maru K."/>
            <person name="Matthews C."/>
            <person name="McCusker W."/>
            <person name="McDonough S."/>
            <person name="Mehta T."/>
            <person name="Meldrim J."/>
            <person name="Meneus L."/>
            <person name="Mihai O."/>
            <person name="Mihalev A."/>
            <person name="Mihova T."/>
            <person name="Mittelman R."/>
            <person name="Mlenga V."/>
            <person name="Montmayeur A."/>
            <person name="Mulrain L."/>
            <person name="Navidi A."/>
            <person name="Naylor J."/>
            <person name="Negash T."/>
            <person name="Nguyen T."/>
            <person name="Nguyen N."/>
            <person name="Nicol R."/>
            <person name="Norbu C."/>
            <person name="Norbu N."/>
            <person name="Novod N."/>
            <person name="O'Neill B."/>
            <person name="Osman S."/>
            <person name="Markiewicz E."/>
            <person name="Oyono O.L."/>
            <person name="Patti C."/>
            <person name="Phunkhang P."/>
            <person name="Pierre F."/>
            <person name="Priest M."/>
            <person name="Raghuraman S."/>
            <person name="Rege F."/>
            <person name="Reyes R."/>
            <person name="Rise C."/>
            <person name="Rogov P."/>
            <person name="Ross K."/>
            <person name="Ryan E."/>
            <person name="Settipalli S."/>
            <person name="Shea T."/>
            <person name="Sherpa N."/>
            <person name="Shi L."/>
            <person name="Shih D."/>
            <person name="Sparrow T."/>
            <person name="Spaulding J."/>
            <person name="Stalker J."/>
            <person name="Stange-Thomann N."/>
            <person name="Stavropoulos S."/>
            <person name="Stone C."/>
            <person name="Strader C."/>
            <person name="Tesfaye S."/>
            <person name="Thomson T."/>
            <person name="Thoulutsang Y."/>
            <person name="Thoulutsang D."/>
            <person name="Topham K."/>
            <person name="Topping I."/>
            <person name="Tsamla T."/>
            <person name="Vassiliev H."/>
            <person name="Vo A."/>
            <person name="Wangchuk T."/>
            <person name="Wangdi T."/>
            <person name="Weiand M."/>
            <person name="Wilkinson J."/>
            <person name="Wilson A."/>
            <person name="Yadav S."/>
            <person name="Young G."/>
            <person name="Yu Q."/>
            <person name="Zembek L."/>
            <person name="Zhong D."/>
            <person name="Zimmer A."/>
            <person name="Zwirko Z."/>
            <person name="Jaffe D.B."/>
            <person name="Alvarez P."/>
            <person name="Brockman W."/>
            <person name="Butler J."/>
            <person name="Chin C."/>
            <person name="Gnerre S."/>
            <person name="Grabherr M."/>
            <person name="Kleber M."/>
            <person name="Mauceli E."/>
            <person name="MacCallum I."/>
        </authorList>
    </citation>
    <scope>NUCLEOTIDE SEQUENCE [LARGE SCALE GENOMIC DNA]</scope>
    <source>
        <strain evidence="3">MSH-3 / Tucson 14011-0111.49</strain>
    </source>
</reference>
<protein>
    <submittedName>
        <fullName evidence="2">GL16245</fullName>
    </submittedName>
</protein>
<dbReference type="STRING" id="7234.B4HBD9"/>
<accession>B4HBD9</accession>
<gene>
    <name evidence="2" type="primary">Dper\GL16245</name>
    <name evidence="2" type="ORF">Dper_GL16245</name>
</gene>
<dbReference type="OrthoDB" id="7870219at2759"/>
<feature type="region of interest" description="Disordered" evidence="1">
    <location>
        <begin position="118"/>
        <end position="154"/>
    </location>
</feature>
<keyword evidence="3" id="KW-1185">Reference proteome</keyword>
<evidence type="ECO:0000256" key="1">
    <source>
        <dbReference type="SAM" id="MobiDB-lite"/>
    </source>
</evidence>
<proteinExistence type="predicted"/>